<dbReference type="InterPro" id="IPR036305">
    <property type="entry name" value="RGS_sf"/>
</dbReference>
<dbReference type="Proteomes" id="UP001431209">
    <property type="component" value="Unassembled WGS sequence"/>
</dbReference>
<reference evidence="2 3" key="1">
    <citation type="submission" date="2024-03" db="EMBL/GenBank/DDBJ databases">
        <title>The Acrasis kona genome and developmental transcriptomes reveal deep origins of eukaryotic multicellular pathways.</title>
        <authorList>
            <person name="Sheikh S."/>
            <person name="Fu C.-J."/>
            <person name="Brown M.W."/>
            <person name="Baldauf S.L."/>
        </authorList>
    </citation>
    <scope>NUCLEOTIDE SEQUENCE [LARGE SCALE GENOMIC DNA]</scope>
    <source>
        <strain evidence="2 3">ATCC MYA-3509</strain>
    </source>
</reference>
<dbReference type="InterPro" id="IPR016137">
    <property type="entry name" value="RGS"/>
</dbReference>
<keyword evidence="3" id="KW-1185">Reference proteome</keyword>
<accession>A0AAW2YYG1</accession>
<dbReference type="AlphaFoldDB" id="A0AAW2YYG1"/>
<comment type="caution">
    <text evidence="2">The sequence shown here is derived from an EMBL/GenBank/DDBJ whole genome shotgun (WGS) entry which is preliminary data.</text>
</comment>
<feature type="domain" description="RGS" evidence="1">
    <location>
        <begin position="1"/>
        <end position="91"/>
    </location>
</feature>
<dbReference type="Pfam" id="PF00615">
    <property type="entry name" value="RGS"/>
    <property type="match status" value="1"/>
</dbReference>
<sequence length="405" mass="47325">MFCKTIFKLRQLEDEDATVQCKEIFDKFFVPGEYELNIDGCLKKSIKNALEEKDTKRTRMLFEQVYQIMYNDLKDDCFPRYIRSQMYKDFAHKMGESYIKSLSIHRSQSQNKALLYKPEDFDGNCIDDKDVSFVTKLCEDSLDWKGVGFNIPFASGADPDSKFYLSETNYSIGSENYKLGKIVGHLPCSSYKAMCAATDIDTDQLLSAVSVGYKKYDEHTPYSVQCIETTIEVNKMLTYRRSTSVFTIVYDTERRRYLCIAKTTNNPIIGGYPTEIKKHYPDIKPYETGFQPEKRNAKVVNVSLITAWVFDHISEDRCRFYNVTFVDINRKFHLNNDLIFYNISMRKIKSLRNTINNKTKEEENVFTRLRTCLLNDFIEKYIPTGETQPESSFERRRSGQGVKTW</sequence>
<organism evidence="2 3">
    <name type="scientific">Acrasis kona</name>
    <dbReference type="NCBI Taxonomy" id="1008807"/>
    <lineage>
        <taxon>Eukaryota</taxon>
        <taxon>Discoba</taxon>
        <taxon>Heterolobosea</taxon>
        <taxon>Tetramitia</taxon>
        <taxon>Eutetramitia</taxon>
        <taxon>Acrasidae</taxon>
        <taxon>Acrasis</taxon>
    </lineage>
</organism>
<evidence type="ECO:0000313" key="3">
    <source>
        <dbReference type="Proteomes" id="UP001431209"/>
    </source>
</evidence>
<dbReference type="PROSITE" id="PS50132">
    <property type="entry name" value="RGS"/>
    <property type="match status" value="1"/>
</dbReference>
<dbReference type="Gene3D" id="1.10.167.10">
    <property type="entry name" value="Regulator of G-protein Signalling 4, domain 2"/>
    <property type="match status" value="1"/>
</dbReference>
<dbReference type="InterPro" id="IPR044926">
    <property type="entry name" value="RGS_subdomain_2"/>
</dbReference>
<name>A0AAW2YYG1_9EUKA</name>
<dbReference type="SUPFAM" id="SSF48097">
    <property type="entry name" value="Regulator of G-protein signaling, RGS"/>
    <property type="match status" value="1"/>
</dbReference>
<evidence type="ECO:0000313" key="2">
    <source>
        <dbReference type="EMBL" id="KAL0482493.1"/>
    </source>
</evidence>
<dbReference type="EMBL" id="JAOPGA020000862">
    <property type="protein sequence ID" value="KAL0482493.1"/>
    <property type="molecule type" value="Genomic_DNA"/>
</dbReference>
<proteinExistence type="predicted"/>
<gene>
    <name evidence="2" type="ORF">AKO1_014467</name>
</gene>
<protein>
    <recommendedName>
        <fullName evidence="1">RGS domain-containing protein</fullName>
    </recommendedName>
</protein>
<evidence type="ECO:0000259" key="1">
    <source>
        <dbReference type="PROSITE" id="PS50132"/>
    </source>
</evidence>